<gene>
    <name evidence="1" type="ORF">Tco_0819608</name>
</gene>
<dbReference type="InterPro" id="IPR021109">
    <property type="entry name" value="Peptidase_aspartic_dom_sf"/>
</dbReference>
<dbReference type="Gene3D" id="2.40.70.10">
    <property type="entry name" value="Acid Proteases"/>
    <property type="match status" value="1"/>
</dbReference>
<dbReference type="Proteomes" id="UP001151760">
    <property type="component" value="Unassembled WGS sequence"/>
</dbReference>
<comment type="caution">
    <text evidence="1">The sequence shown here is derived from an EMBL/GenBank/DDBJ whole genome shotgun (WGS) entry which is preliminary data.</text>
</comment>
<protein>
    <recommendedName>
        <fullName evidence="3">Reverse transcriptase domain-containing protein</fullName>
    </recommendedName>
</protein>
<reference evidence="1" key="2">
    <citation type="submission" date="2022-01" db="EMBL/GenBank/DDBJ databases">
        <authorList>
            <person name="Yamashiro T."/>
            <person name="Shiraishi A."/>
            <person name="Satake H."/>
            <person name="Nakayama K."/>
        </authorList>
    </citation>
    <scope>NUCLEOTIDE SEQUENCE</scope>
</reference>
<proteinExistence type="predicted"/>
<organism evidence="1 2">
    <name type="scientific">Tanacetum coccineum</name>
    <dbReference type="NCBI Taxonomy" id="301880"/>
    <lineage>
        <taxon>Eukaryota</taxon>
        <taxon>Viridiplantae</taxon>
        <taxon>Streptophyta</taxon>
        <taxon>Embryophyta</taxon>
        <taxon>Tracheophyta</taxon>
        <taxon>Spermatophyta</taxon>
        <taxon>Magnoliopsida</taxon>
        <taxon>eudicotyledons</taxon>
        <taxon>Gunneridae</taxon>
        <taxon>Pentapetalae</taxon>
        <taxon>asterids</taxon>
        <taxon>campanulids</taxon>
        <taxon>Asterales</taxon>
        <taxon>Asteraceae</taxon>
        <taxon>Asteroideae</taxon>
        <taxon>Anthemideae</taxon>
        <taxon>Anthemidinae</taxon>
        <taxon>Tanacetum</taxon>
    </lineage>
</organism>
<evidence type="ECO:0008006" key="3">
    <source>
        <dbReference type="Google" id="ProtNLM"/>
    </source>
</evidence>
<keyword evidence="2" id="KW-1185">Reference proteome</keyword>
<evidence type="ECO:0000313" key="2">
    <source>
        <dbReference type="Proteomes" id="UP001151760"/>
    </source>
</evidence>
<reference evidence="1" key="1">
    <citation type="journal article" date="2022" name="Int. J. Mol. Sci.">
        <title>Draft Genome of Tanacetum Coccineum: Genomic Comparison of Closely Related Tanacetum-Family Plants.</title>
        <authorList>
            <person name="Yamashiro T."/>
            <person name="Shiraishi A."/>
            <person name="Nakayama K."/>
            <person name="Satake H."/>
        </authorList>
    </citation>
    <scope>NUCLEOTIDE SEQUENCE</scope>
</reference>
<dbReference type="PANTHER" id="PTHR33067">
    <property type="entry name" value="RNA-DIRECTED DNA POLYMERASE-RELATED"/>
    <property type="match status" value="1"/>
</dbReference>
<accession>A0ABQ5ABD5</accession>
<dbReference type="PANTHER" id="PTHR33067:SF35">
    <property type="entry name" value="ASPARTIC PEPTIDASE DDI1-TYPE DOMAIN-CONTAINING PROTEIN"/>
    <property type="match status" value="1"/>
</dbReference>
<evidence type="ECO:0000313" key="1">
    <source>
        <dbReference type="EMBL" id="GJS98438.1"/>
    </source>
</evidence>
<sequence length="240" mass="27346">MEQISAAFLTEECSTILQNKIPSKLGDPGSFLIPCKLANSVEYIALADLGASINMMPYLLYATLSGTTLKPTRMNFCIQQIEEDDRVPLILGRPFLHIADAIIRHCHVNDDTCFRMDVIDDITEDEFKALLDDSKPFLNTSEKISEMPLNKEFDEFMSENVQEDEINDDFEELPPEDELRIKKSIQDPPTDLEMKPLPKHLEYAFLEENSLLPVVISALLEQNEKERLVSVLKNHKEAFA</sequence>
<dbReference type="EMBL" id="BQNB010012044">
    <property type="protein sequence ID" value="GJS98438.1"/>
    <property type="molecule type" value="Genomic_DNA"/>
</dbReference>
<name>A0ABQ5ABD5_9ASTR</name>